<dbReference type="GO" id="GO:0005829">
    <property type="term" value="C:cytosol"/>
    <property type="evidence" value="ECO:0007669"/>
    <property type="project" value="TreeGrafter"/>
</dbReference>
<dbReference type="PANTHER" id="PTHR10668:SF103">
    <property type="entry name" value="PYRIDINE NUCLEOTIDE-DISULFIDE OXIDOREDUCTASE DOMAIN-CONTAINING PROTEIN 2"/>
    <property type="match status" value="1"/>
</dbReference>
<accession>A0A2W5ZC74</accession>
<dbReference type="InterPro" id="IPR002937">
    <property type="entry name" value="Amino_oxidase"/>
</dbReference>
<name>A0A2W5ZC74_9BACT</name>
<evidence type="ECO:0000259" key="5">
    <source>
        <dbReference type="Pfam" id="PF01593"/>
    </source>
</evidence>
<sequence length="662" mass="70673">MVGRQPAHLRQRAGRRHEPGPGQALGRYVGLRGSRVRQRHQRGRPAVHGRLPGEREGLRDGQRWALGVQPAHRQLAVRRSVDPAGGGDRSRSRPPAHRQPAALRSPEPRHRRWRRQRLVPEAAVLPARAPRRAHRSALRPSRPIGTPDPRALTTTPDVVVVGGGHNGLVAACYLARAGVDVLVLEALDGPGGGSRTAETVPGYRFDLHSVAHNMINMTDIPAELDLAGAGLVYQEMDPFSVAVHADGRRVRFYRSIDATVASIAEADPVEAAAYRAFMDKAVPVVRTILPALRGQMSAREIPERLGALVGSFRHRPAETARDLLGPYDSLLRRWLPSDLTRGPVAAFAAHAASGPGLPGGSLYAFWQAAYHMFGQWHARGGAQSLVDALVTRLGSLGGELRCGAPVARIEAPNGAVTAVVTEEGERIPTRAVITAIDPKTALLGLLDPPLGGRVGADLAATRRGNVVQALVHVAADRLPPYPGARPGDWNGLQSYVDHLDDLVAAWAAAEAGRLPDPLPLYAFTTSAIDSSLAPPGHHTVYLACPAAPATVEGGWDTRRPELVDRVLATVEERAPGFSAGIQGVHAWTPDLMESTERWPGGHPMHLDLALDQLGPFRPTKALGRHRTPVGGLYVSGAGTNPSGGISASPGRRAAKALLADRW</sequence>
<proteinExistence type="predicted"/>
<comment type="function">
    <text evidence="1">Probable oxidoreductase that may play a role as regulator of mitochondrial function.</text>
</comment>
<feature type="region of interest" description="Disordered" evidence="4">
    <location>
        <begin position="1"/>
        <end position="151"/>
    </location>
</feature>
<dbReference type="EMBL" id="QHBU01000054">
    <property type="protein sequence ID" value="PZR82893.1"/>
    <property type="molecule type" value="Genomic_DNA"/>
</dbReference>
<dbReference type="GO" id="GO:0016491">
    <property type="term" value="F:oxidoreductase activity"/>
    <property type="evidence" value="ECO:0007669"/>
    <property type="project" value="InterPro"/>
</dbReference>
<dbReference type="PANTHER" id="PTHR10668">
    <property type="entry name" value="PHYTOENE DEHYDROGENASE"/>
    <property type="match status" value="1"/>
</dbReference>
<evidence type="ECO:0000313" key="6">
    <source>
        <dbReference type="EMBL" id="PZR82893.1"/>
    </source>
</evidence>
<evidence type="ECO:0000256" key="2">
    <source>
        <dbReference type="ARBA" id="ARBA00038825"/>
    </source>
</evidence>
<evidence type="ECO:0000256" key="1">
    <source>
        <dbReference type="ARBA" id="ARBA00037217"/>
    </source>
</evidence>
<organism evidence="6 7">
    <name type="scientific">Candidatus Aeolococcus gillhamiae</name>
    <dbReference type="NCBI Taxonomy" id="3127015"/>
    <lineage>
        <taxon>Bacteria</taxon>
        <taxon>Bacillati</taxon>
        <taxon>Candidatus Dormiibacterota</taxon>
        <taxon>Candidatus Dormibacteria</taxon>
        <taxon>Candidatus Aeolococcales</taxon>
        <taxon>Candidatus Aeolococcaceae</taxon>
        <taxon>Candidatus Aeolococcus</taxon>
    </lineage>
</organism>
<evidence type="ECO:0000256" key="4">
    <source>
        <dbReference type="SAM" id="MobiDB-lite"/>
    </source>
</evidence>
<dbReference type="SUPFAM" id="SSF51905">
    <property type="entry name" value="FAD/NAD(P)-binding domain"/>
    <property type="match status" value="1"/>
</dbReference>
<reference evidence="6 7" key="1">
    <citation type="journal article" date="2017" name="Nature">
        <title>Atmospheric trace gases support primary production in Antarctic desert surface soil.</title>
        <authorList>
            <person name="Ji M."/>
            <person name="Greening C."/>
            <person name="Vanwonterghem I."/>
            <person name="Carere C.R."/>
            <person name="Bay S.K."/>
            <person name="Steen J.A."/>
            <person name="Montgomery K."/>
            <person name="Lines T."/>
            <person name="Beardall J."/>
            <person name="van Dorst J."/>
            <person name="Snape I."/>
            <person name="Stott M.B."/>
            <person name="Hugenholtz P."/>
            <person name="Ferrari B.C."/>
        </authorList>
    </citation>
    <scope>NUCLEOTIDE SEQUENCE [LARGE SCALE GENOMIC DNA]</scope>
    <source>
        <strain evidence="6">RRmetagenome_bin12</strain>
    </source>
</reference>
<protein>
    <recommendedName>
        <fullName evidence="3">Pyridine nucleotide-disulfide oxidoreductase domain-containing protein 2</fullName>
    </recommendedName>
</protein>
<dbReference type="Proteomes" id="UP000248724">
    <property type="component" value="Unassembled WGS sequence"/>
</dbReference>
<gene>
    <name evidence="6" type="ORF">DLM65_02980</name>
</gene>
<feature type="domain" description="Amine oxidase" evidence="5">
    <location>
        <begin position="167"/>
        <end position="643"/>
    </location>
</feature>
<dbReference type="Pfam" id="PF01593">
    <property type="entry name" value="Amino_oxidase"/>
    <property type="match status" value="1"/>
</dbReference>
<comment type="subunit">
    <text evidence="2">Interacts with COX5B; this interaction may contribute to localize PYROXD2 to the inner face of the inner mitochondrial membrane.</text>
</comment>
<dbReference type="InterPro" id="IPR036188">
    <property type="entry name" value="FAD/NAD-bd_sf"/>
</dbReference>
<evidence type="ECO:0000313" key="7">
    <source>
        <dbReference type="Proteomes" id="UP000248724"/>
    </source>
</evidence>
<evidence type="ECO:0000256" key="3">
    <source>
        <dbReference type="ARBA" id="ARBA00040298"/>
    </source>
</evidence>
<feature type="compositionally biased region" description="Low complexity" evidence="4">
    <location>
        <begin position="119"/>
        <end position="128"/>
    </location>
</feature>
<feature type="compositionally biased region" description="Basic residues" evidence="4">
    <location>
        <begin position="34"/>
        <end position="47"/>
    </location>
</feature>
<dbReference type="AlphaFoldDB" id="A0A2W5ZC74"/>
<dbReference type="Gene3D" id="3.50.50.60">
    <property type="entry name" value="FAD/NAD(P)-binding domain"/>
    <property type="match status" value="2"/>
</dbReference>
<feature type="compositionally biased region" description="Basic and acidic residues" evidence="4">
    <location>
        <begin position="51"/>
        <end position="62"/>
    </location>
</feature>
<comment type="caution">
    <text evidence="6">The sequence shown here is derived from an EMBL/GenBank/DDBJ whole genome shotgun (WGS) entry which is preliminary data.</text>
</comment>